<accession>A0ABV0VIF8</accession>
<name>A0ABV0VIF8_9TELE</name>
<dbReference type="Pfam" id="PF07117">
    <property type="entry name" value="DUF1373"/>
    <property type="match status" value="1"/>
</dbReference>
<gene>
    <name evidence="1" type="ORF">ILYODFUR_029590</name>
</gene>
<proteinExistence type="predicted"/>
<evidence type="ECO:0000313" key="2">
    <source>
        <dbReference type="Proteomes" id="UP001482620"/>
    </source>
</evidence>
<protein>
    <submittedName>
        <fullName evidence="1">Uncharacterized protein</fullName>
    </submittedName>
</protein>
<comment type="caution">
    <text evidence="1">The sequence shown here is derived from an EMBL/GenBank/DDBJ whole genome shotgun (WGS) entry which is preliminary data.</text>
</comment>
<sequence>MCLQDVVDFFPAVWRHSPVVLKNQVKVDTLCGNTWCPLNRSKPNQCTRIPVDRLVVLEEDQVSAYKSKSRYNRKQLRFSRFRYTPTEPIVLQAPMFPHHGKISHHPGKKGY</sequence>
<keyword evidence="2" id="KW-1185">Reference proteome</keyword>
<dbReference type="Proteomes" id="UP001482620">
    <property type="component" value="Unassembled WGS sequence"/>
</dbReference>
<organism evidence="1 2">
    <name type="scientific">Ilyodon furcidens</name>
    <name type="common">goldbreast splitfin</name>
    <dbReference type="NCBI Taxonomy" id="33524"/>
    <lineage>
        <taxon>Eukaryota</taxon>
        <taxon>Metazoa</taxon>
        <taxon>Chordata</taxon>
        <taxon>Craniata</taxon>
        <taxon>Vertebrata</taxon>
        <taxon>Euteleostomi</taxon>
        <taxon>Actinopterygii</taxon>
        <taxon>Neopterygii</taxon>
        <taxon>Teleostei</taxon>
        <taxon>Neoteleostei</taxon>
        <taxon>Acanthomorphata</taxon>
        <taxon>Ovalentaria</taxon>
        <taxon>Atherinomorphae</taxon>
        <taxon>Cyprinodontiformes</taxon>
        <taxon>Goodeidae</taxon>
        <taxon>Ilyodon</taxon>
    </lineage>
</organism>
<evidence type="ECO:0000313" key="1">
    <source>
        <dbReference type="EMBL" id="MEQ2256976.1"/>
    </source>
</evidence>
<dbReference type="InterPro" id="IPR009803">
    <property type="entry name" value="DUF1373"/>
</dbReference>
<dbReference type="EMBL" id="JAHRIQ010108499">
    <property type="protein sequence ID" value="MEQ2256976.1"/>
    <property type="molecule type" value="Genomic_DNA"/>
</dbReference>
<reference evidence="1 2" key="1">
    <citation type="submission" date="2021-06" db="EMBL/GenBank/DDBJ databases">
        <authorList>
            <person name="Palmer J.M."/>
        </authorList>
    </citation>
    <scope>NUCLEOTIDE SEQUENCE [LARGE SCALE GENOMIC DNA]</scope>
    <source>
        <strain evidence="2">if_2019</strain>
        <tissue evidence="1">Muscle</tissue>
    </source>
</reference>